<feature type="domain" description="Protein OrfX2/OrfX3/P47" evidence="4">
    <location>
        <begin position="5"/>
        <end position="390"/>
    </location>
</feature>
<dbReference type="InterPro" id="IPR010567">
    <property type="entry name" value="OrfX2/OrfX3/P47"/>
</dbReference>
<dbReference type="EMBL" id="WELI01000001">
    <property type="protein sequence ID" value="KAB7732509.1"/>
    <property type="molecule type" value="Genomic_DNA"/>
</dbReference>
<keyword evidence="3" id="KW-1133">Transmembrane helix</keyword>
<dbReference type="AlphaFoldDB" id="A0A7J5U3T4"/>
<evidence type="ECO:0000256" key="2">
    <source>
        <dbReference type="ARBA" id="ARBA00035010"/>
    </source>
</evidence>
<evidence type="ECO:0000256" key="1">
    <source>
        <dbReference type="ARBA" id="ARBA00023026"/>
    </source>
</evidence>
<protein>
    <submittedName>
        <fullName evidence="5">TULIP family P47-like protein</fullName>
    </submittedName>
</protein>
<comment type="similarity">
    <text evidence="2">Belongs to the TULIP P47 family.</text>
</comment>
<dbReference type="Proteomes" id="UP000488299">
    <property type="component" value="Unassembled WGS sequence"/>
</dbReference>
<keyword evidence="6" id="KW-1185">Reference proteome</keyword>
<comment type="caution">
    <text evidence="5">The sequence shown here is derived from an EMBL/GenBank/DDBJ whole genome shotgun (WGS) entry which is preliminary data.</text>
</comment>
<evidence type="ECO:0000313" key="5">
    <source>
        <dbReference type="EMBL" id="KAB7732509.1"/>
    </source>
</evidence>
<reference evidence="5 6" key="1">
    <citation type="submission" date="2019-10" db="EMBL/GenBank/DDBJ databases">
        <title>Rudanella paleaurantiibacter sp. nov., isolated from sludge.</title>
        <authorList>
            <person name="Xu S.Q."/>
        </authorList>
    </citation>
    <scope>NUCLEOTIDE SEQUENCE [LARGE SCALE GENOMIC DNA]</scope>
    <source>
        <strain evidence="5 6">HX-22-17</strain>
    </source>
</reference>
<sequence length="445" mass="47096">MDAGGWDVIYASDVARLNVVLGESSQQFMPTFSFNDSSTQVSFNGTFGPWAITPGGSANRINVQVPVTQGTLNAPGFSNFSLTGIQPVMNMALTFVEDANSAGTQNVVFDIQSVAASATSATDGQIYVANPDVSGTLNQRDPSGTVKSMLETDLPQCFITNRAAISFVFAALFTNPQNVPWLTPKASSIVYFGSSDNSIQAIAIRTLTQSPWGPEGLSTSVDPSLLNANQNLFYALSQGVFMKNLLLPALPSAMGNVAADVFQFNGPTQPNQQNACSITNTRSFNTKSVENAGTTYYPQIDSFTMKISDNQIITTASGQFNITGLAGAWVSFDNLQVVNSISYNPATKSIQFQLVSQTSPSTTRHIPWEYWFLALGGLIGLIVIAIINIVVTVIENAVQSALTGAGNLSVVGLPTSTASWAGAGSFQINQADLESALVIRGESAS</sequence>
<dbReference type="RefSeq" id="WP_152121872.1">
    <property type="nucleotide sequence ID" value="NZ_WELI01000001.1"/>
</dbReference>
<feature type="transmembrane region" description="Helical" evidence="3">
    <location>
        <begin position="370"/>
        <end position="394"/>
    </location>
</feature>
<evidence type="ECO:0000313" key="6">
    <source>
        <dbReference type="Proteomes" id="UP000488299"/>
    </source>
</evidence>
<keyword evidence="3" id="KW-0812">Transmembrane</keyword>
<gene>
    <name evidence="5" type="ORF">F5984_00675</name>
</gene>
<accession>A0A7J5U3T4</accession>
<organism evidence="5 6">
    <name type="scientific">Rudanella paleaurantiibacter</name>
    <dbReference type="NCBI Taxonomy" id="2614655"/>
    <lineage>
        <taxon>Bacteria</taxon>
        <taxon>Pseudomonadati</taxon>
        <taxon>Bacteroidota</taxon>
        <taxon>Cytophagia</taxon>
        <taxon>Cytophagales</taxon>
        <taxon>Cytophagaceae</taxon>
        <taxon>Rudanella</taxon>
    </lineage>
</organism>
<name>A0A7J5U3T4_9BACT</name>
<evidence type="ECO:0000256" key="3">
    <source>
        <dbReference type="SAM" id="Phobius"/>
    </source>
</evidence>
<dbReference type="Pfam" id="PF06597">
    <property type="entry name" value="Clostridium_P47"/>
    <property type="match status" value="1"/>
</dbReference>
<keyword evidence="3" id="KW-0472">Membrane</keyword>
<proteinExistence type="inferred from homology"/>
<evidence type="ECO:0000259" key="4">
    <source>
        <dbReference type="Pfam" id="PF06597"/>
    </source>
</evidence>
<keyword evidence="1" id="KW-0843">Virulence</keyword>